<evidence type="ECO:0000256" key="1">
    <source>
        <dbReference type="ARBA" id="ARBA00004651"/>
    </source>
</evidence>
<dbReference type="EMBL" id="DTQM01000248">
    <property type="protein sequence ID" value="HGC44147.1"/>
    <property type="molecule type" value="Genomic_DNA"/>
</dbReference>
<comment type="caution">
    <text evidence="8">The sequence shown here is derived from an EMBL/GenBank/DDBJ whole genome shotgun (WGS) entry which is preliminary data.</text>
</comment>
<dbReference type="GO" id="GO:0005886">
    <property type="term" value="C:plasma membrane"/>
    <property type="evidence" value="ECO:0007669"/>
    <property type="project" value="UniProtKB-SubCell"/>
</dbReference>
<dbReference type="AlphaFoldDB" id="A0A8J4HDC7"/>
<accession>A0A8J4HDC7</accession>
<name>A0A8J4HDC7_9PROT</name>
<feature type="transmembrane region" description="Helical" evidence="7">
    <location>
        <begin position="147"/>
        <end position="167"/>
    </location>
</feature>
<protein>
    <submittedName>
        <fullName evidence="8">Lipopolysaccharide biosynthesis protein</fullName>
    </submittedName>
</protein>
<sequence>MSEAMEREPVMSDKAPSDALPAAAGAAAGPISGGQKALLTKTAKATGWVMIWRLFTRTIGLISTLILVRLLVPADFGLVALGTSFAQAIDALSVLGVDDVLIREKSPTPALYNTAFTLNALRNCLTALLILLTAIPVASFFGEPRLAHILFALALGTVAEAFENVGIIDFRRDMTFEKEFQLRLIPRLAGTIATITLAFLWRNYWALVVGILLTRFLRVAMSYTMHPYRARFSLSAWRHIIGFSLWTWVISLVVLMRDRTASFVIGRLLGPAQVGIFSIAGEIASLPTTELIQPICRACFSAFAAARPAGENLAETYLRVIGSTSLLTMPACVGIALVAEPLVQLALGPRWMSAVPLLQIMALGGVFTVFGAISGTLLSSHGVLAPMFRIITFSYVIGATLFIMLTLKLGLIGGVIGGTLGSFLETSLFTHALFRRYGVTLGGLFGHIWRPFLATAAMAGLLLGSGLTHVAANADAAMLTRTLLILIPLGVVAYTLALLIVWTVAGRPQGPETDLLTLVQPVLRRLSTLFRGRRARAG</sequence>
<feature type="transmembrane region" description="Helical" evidence="7">
    <location>
        <begin position="317"/>
        <end position="337"/>
    </location>
</feature>
<evidence type="ECO:0000256" key="6">
    <source>
        <dbReference type="ARBA" id="ARBA00023136"/>
    </source>
</evidence>
<dbReference type="Pfam" id="PF13440">
    <property type="entry name" value="Polysacc_synt_3"/>
    <property type="match status" value="1"/>
</dbReference>
<keyword evidence="6 7" id="KW-0472">Membrane</keyword>
<feature type="transmembrane region" description="Helical" evidence="7">
    <location>
        <begin position="54"/>
        <end position="72"/>
    </location>
</feature>
<evidence type="ECO:0000256" key="3">
    <source>
        <dbReference type="ARBA" id="ARBA00022475"/>
    </source>
</evidence>
<keyword evidence="5 7" id="KW-1133">Transmembrane helix</keyword>
<evidence type="ECO:0000256" key="4">
    <source>
        <dbReference type="ARBA" id="ARBA00022692"/>
    </source>
</evidence>
<feature type="transmembrane region" description="Helical" evidence="7">
    <location>
        <begin position="483"/>
        <end position="505"/>
    </location>
</feature>
<comment type="subcellular location">
    <subcellularLocation>
        <location evidence="1">Cell membrane</location>
        <topology evidence="1">Multi-pass membrane protein</topology>
    </subcellularLocation>
</comment>
<gene>
    <name evidence="8" type="ORF">ENY07_13155</name>
</gene>
<evidence type="ECO:0000313" key="8">
    <source>
        <dbReference type="EMBL" id="HGC44147.1"/>
    </source>
</evidence>
<evidence type="ECO:0000256" key="7">
    <source>
        <dbReference type="SAM" id="Phobius"/>
    </source>
</evidence>
<dbReference type="InterPro" id="IPR050833">
    <property type="entry name" value="Poly_Biosynth_Transport"/>
</dbReference>
<feature type="transmembrane region" description="Helical" evidence="7">
    <location>
        <begin position="78"/>
        <end position="102"/>
    </location>
</feature>
<feature type="transmembrane region" description="Helical" evidence="7">
    <location>
        <begin position="188"/>
        <end position="216"/>
    </location>
</feature>
<evidence type="ECO:0000256" key="2">
    <source>
        <dbReference type="ARBA" id="ARBA00007430"/>
    </source>
</evidence>
<feature type="transmembrane region" description="Helical" evidence="7">
    <location>
        <begin position="236"/>
        <end position="255"/>
    </location>
</feature>
<comment type="similarity">
    <text evidence="2">Belongs to the polysaccharide synthase family.</text>
</comment>
<evidence type="ECO:0000256" key="5">
    <source>
        <dbReference type="ARBA" id="ARBA00022989"/>
    </source>
</evidence>
<reference evidence="8" key="1">
    <citation type="journal article" date="2020" name="mSystems">
        <title>Genome- and Community-Level Interaction Insights into Carbon Utilization and Element Cycling Functions of Hydrothermarchaeota in Hydrothermal Sediment.</title>
        <authorList>
            <person name="Zhou Z."/>
            <person name="Liu Y."/>
            <person name="Xu W."/>
            <person name="Pan J."/>
            <person name="Luo Z.H."/>
            <person name="Li M."/>
        </authorList>
    </citation>
    <scope>NUCLEOTIDE SEQUENCE</scope>
    <source>
        <strain evidence="8">SpSt-997</strain>
    </source>
</reference>
<feature type="transmembrane region" description="Helical" evidence="7">
    <location>
        <begin position="123"/>
        <end position="141"/>
    </location>
</feature>
<keyword evidence="3" id="KW-1003">Cell membrane</keyword>
<proteinExistence type="inferred from homology"/>
<feature type="transmembrane region" description="Helical" evidence="7">
    <location>
        <begin position="448"/>
        <end position="471"/>
    </location>
</feature>
<keyword evidence="4 7" id="KW-0812">Transmembrane</keyword>
<dbReference type="PANTHER" id="PTHR30250">
    <property type="entry name" value="PST FAMILY PREDICTED COLANIC ACID TRANSPORTER"/>
    <property type="match status" value="1"/>
</dbReference>
<dbReference type="PANTHER" id="PTHR30250:SF10">
    <property type="entry name" value="LIPOPOLYSACCHARIDE BIOSYNTHESIS PROTEIN WZXC"/>
    <property type="match status" value="1"/>
</dbReference>
<organism evidence="8">
    <name type="scientific">Acidicaldus sp</name>
    <dbReference type="NCBI Taxonomy" id="1872105"/>
    <lineage>
        <taxon>Bacteria</taxon>
        <taxon>Pseudomonadati</taxon>
        <taxon>Pseudomonadota</taxon>
        <taxon>Alphaproteobacteria</taxon>
        <taxon>Acetobacterales</taxon>
        <taxon>Acetobacteraceae</taxon>
        <taxon>Acidicaldus</taxon>
    </lineage>
</organism>
<feature type="transmembrane region" description="Helical" evidence="7">
    <location>
        <begin position="390"/>
        <end position="416"/>
    </location>
</feature>
<feature type="transmembrane region" description="Helical" evidence="7">
    <location>
        <begin position="357"/>
        <end position="378"/>
    </location>
</feature>